<evidence type="ECO:0000256" key="1">
    <source>
        <dbReference type="SAM" id="MobiDB-lite"/>
    </source>
</evidence>
<dbReference type="SUPFAM" id="SSF46894">
    <property type="entry name" value="C-terminal effector domain of the bipartite response regulators"/>
    <property type="match status" value="1"/>
</dbReference>
<dbReference type="InterPro" id="IPR036388">
    <property type="entry name" value="WH-like_DNA-bd_sf"/>
</dbReference>
<dbReference type="RefSeq" id="WP_103886383.1">
    <property type="nucleotide sequence ID" value="NZ_FNVU01000006.1"/>
</dbReference>
<proteinExistence type="predicted"/>
<gene>
    <name evidence="3" type="ORF">SAMN05216223_10694</name>
</gene>
<organism evidence="3 4">
    <name type="scientific">Actinacidiphila yanglinensis</name>
    <dbReference type="NCBI Taxonomy" id="310779"/>
    <lineage>
        <taxon>Bacteria</taxon>
        <taxon>Bacillati</taxon>
        <taxon>Actinomycetota</taxon>
        <taxon>Actinomycetes</taxon>
        <taxon>Kitasatosporales</taxon>
        <taxon>Streptomycetaceae</taxon>
        <taxon>Actinacidiphila</taxon>
    </lineage>
</organism>
<dbReference type="Gene3D" id="1.10.10.10">
    <property type="entry name" value="Winged helix-like DNA-binding domain superfamily/Winged helix DNA-binding domain"/>
    <property type="match status" value="1"/>
</dbReference>
<keyword evidence="4" id="KW-1185">Reference proteome</keyword>
<dbReference type="EMBL" id="FNVU01000006">
    <property type="protein sequence ID" value="SEG53940.1"/>
    <property type="molecule type" value="Genomic_DNA"/>
</dbReference>
<reference evidence="3 4" key="1">
    <citation type="submission" date="2016-10" db="EMBL/GenBank/DDBJ databases">
        <authorList>
            <person name="de Groot N.N."/>
        </authorList>
    </citation>
    <scope>NUCLEOTIDE SEQUENCE [LARGE SCALE GENOMIC DNA]</scope>
    <source>
        <strain evidence="3 4">CGMCC 4.2023</strain>
    </source>
</reference>
<evidence type="ECO:0000259" key="2">
    <source>
        <dbReference type="SMART" id="SM00421"/>
    </source>
</evidence>
<dbReference type="OrthoDB" id="3369460at2"/>
<dbReference type="PANTHER" id="PTHR34293:SF1">
    <property type="entry name" value="HTH-TYPE TRANSCRIPTIONAL REGULATOR TRMBL2"/>
    <property type="match status" value="1"/>
</dbReference>
<dbReference type="AlphaFoldDB" id="A0A1H6B050"/>
<evidence type="ECO:0000313" key="3">
    <source>
        <dbReference type="EMBL" id="SEG53940.1"/>
    </source>
</evidence>
<dbReference type="InterPro" id="IPR051797">
    <property type="entry name" value="TrmB-like"/>
</dbReference>
<evidence type="ECO:0000313" key="4">
    <source>
        <dbReference type="Proteomes" id="UP000236754"/>
    </source>
</evidence>
<name>A0A1H6B050_9ACTN</name>
<dbReference type="GO" id="GO:0003677">
    <property type="term" value="F:DNA binding"/>
    <property type="evidence" value="ECO:0007669"/>
    <property type="project" value="InterPro"/>
</dbReference>
<dbReference type="PANTHER" id="PTHR34293">
    <property type="entry name" value="HTH-TYPE TRANSCRIPTIONAL REGULATOR TRMBL2"/>
    <property type="match status" value="1"/>
</dbReference>
<dbReference type="InterPro" id="IPR016032">
    <property type="entry name" value="Sig_transdc_resp-reg_C-effctor"/>
</dbReference>
<protein>
    <recommendedName>
        <fullName evidence="2">HTH luxR-type domain-containing protein</fullName>
    </recommendedName>
</protein>
<dbReference type="InterPro" id="IPR000792">
    <property type="entry name" value="Tscrpt_reg_LuxR_C"/>
</dbReference>
<feature type="region of interest" description="Disordered" evidence="1">
    <location>
        <begin position="139"/>
        <end position="165"/>
    </location>
</feature>
<feature type="domain" description="HTH luxR-type" evidence="2">
    <location>
        <begin position="266"/>
        <end position="320"/>
    </location>
</feature>
<accession>A0A1H6B050</accession>
<dbReference type="SMART" id="SM00421">
    <property type="entry name" value="HTH_LUXR"/>
    <property type="match status" value="1"/>
</dbReference>
<dbReference type="Proteomes" id="UP000236754">
    <property type="component" value="Unassembled WGS sequence"/>
</dbReference>
<dbReference type="GO" id="GO:0006355">
    <property type="term" value="P:regulation of DNA-templated transcription"/>
    <property type="evidence" value="ECO:0007669"/>
    <property type="project" value="InterPro"/>
</dbReference>
<sequence length="327" mass="34618">MTERPFEALGLSADADRAYPLLVATRGLAVAELARQSGLPAEAARAACRELAARGLARRGLDDRWYPLPPHEGLLPLLSRAQEQLVRGRELLDRLGVEYQRVHEGHRVEEVVQAVQGASAVRARLDRVRRHAREELLVFARGGGEEPGPDAPGEPPGGSGTGAAGGSAVRYRVVVERADVEKDPDGADGALDGVPPGAQVRVVDRLPVRLCVADRAVALVPLAADTPPPDPVMLVIGASGLLDALVMLFESVWSGGVPLARSGSGHAALQERILGMLVMGSTDAAMARSLGVAVRTVQRRIAAMQHAAGVDNRIQLVWHAARSGWLD</sequence>
<feature type="compositionally biased region" description="Gly residues" evidence="1">
    <location>
        <begin position="156"/>
        <end position="165"/>
    </location>
</feature>